<dbReference type="SUPFAM" id="SSF51569">
    <property type="entry name" value="Aldolase"/>
    <property type="match status" value="1"/>
</dbReference>
<dbReference type="Pfam" id="PF00682">
    <property type="entry name" value="HMGL-like"/>
    <property type="match status" value="1"/>
</dbReference>
<evidence type="ECO:0000256" key="1">
    <source>
        <dbReference type="ARBA" id="ARBA00023211"/>
    </source>
</evidence>
<dbReference type="GO" id="GO:0009098">
    <property type="term" value="P:L-leucine biosynthetic process"/>
    <property type="evidence" value="ECO:0007669"/>
    <property type="project" value="TreeGrafter"/>
</dbReference>
<sequence>MTASPLFRAHLMRASRRQQVTNKQRVMPMNQRRTPIPQPHQHTIMDCTVRDGAYSVNFQFDMKTIETLLAEISAAGLEWIEVGHGLGIRGNTIAESHITDLEWCGIASRHLPESCNWGMFAVADYTSPDDLEPLADAGMKYTRIGSDMTSYENVYDHVARAKELGLTVFVNLMKSHVHDTEKAVEIAARIEDSCEPDGLYFVDSVGQFLPERTAQLFGEASRRLKTPLGFHGHNNLGLANANSLAAMNNGASIVDCTLAGLGRDAGNAVLEHMAAVLELQEGKRTYNTDALAHTSEHCVSRLETLKADRELQVLGAIYGLHSKNFPAITAAAEKHSLSPMQLMEAVKPTAYQKDLSTADIEAIAKSFRETE</sequence>
<dbReference type="PANTHER" id="PTHR10277:SF9">
    <property type="entry name" value="2-ISOPROPYLMALATE SYNTHASE 1, CHLOROPLASTIC-RELATED"/>
    <property type="match status" value="1"/>
</dbReference>
<gene>
    <name evidence="3" type="ORF">B7P34_22865</name>
</gene>
<feature type="domain" description="Pyruvate carboxyltransferase" evidence="2">
    <location>
        <begin position="42"/>
        <end position="292"/>
    </location>
</feature>
<evidence type="ECO:0000313" key="3">
    <source>
        <dbReference type="EMBL" id="PSJ26445.1"/>
    </source>
</evidence>
<evidence type="ECO:0000313" key="4">
    <source>
        <dbReference type="Proteomes" id="UP000242427"/>
    </source>
</evidence>
<dbReference type="InterPro" id="IPR050073">
    <property type="entry name" value="2-IPM_HCS-like"/>
</dbReference>
<accession>A0A9X7JMK1</accession>
<dbReference type="Proteomes" id="UP000242427">
    <property type="component" value="Unassembled WGS sequence"/>
</dbReference>
<proteinExistence type="predicted"/>
<keyword evidence="1" id="KW-0464">Manganese</keyword>
<comment type="caution">
    <text evidence="3">The sequence shown here is derived from an EMBL/GenBank/DDBJ whole genome shotgun (WGS) entry which is preliminary data.</text>
</comment>
<dbReference type="InterPro" id="IPR000891">
    <property type="entry name" value="PYR_CT"/>
</dbReference>
<dbReference type="GO" id="GO:0003852">
    <property type="term" value="F:2-isopropylmalate synthase activity"/>
    <property type="evidence" value="ECO:0007669"/>
    <property type="project" value="TreeGrafter"/>
</dbReference>
<name>A0A9X7JMK1_9ACTN</name>
<organism evidence="3 4">
    <name type="scientific">Streptosporangium nondiastaticum</name>
    <dbReference type="NCBI Taxonomy" id="35764"/>
    <lineage>
        <taxon>Bacteria</taxon>
        <taxon>Bacillati</taxon>
        <taxon>Actinomycetota</taxon>
        <taxon>Actinomycetes</taxon>
        <taxon>Streptosporangiales</taxon>
        <taxon>Streptosporangiaceae</taxon>
        <taxon>Streptosporangium</taxon>
    </lineage>
</organism>
<protein>
    <recommendedName>
        <fullName evidence="2">Pyruvate carboxyltransferase domain-containing protein</fullName>
    </recommendedName>
</protein>
<dbReference type="PANTHER" id="PTHR10277">
    <property type="entry name" value="HOMOCITRATE SYNTHASE-RELATED"/>
    <property type="match status" value="1"/>
</dbReference>
<dbReference type="EMBL" id="PXWG01000072">
    <property type="protein sequence ID" value="PSJ26445.1"/>
    <property type="molecule type" value="Genomic_DNA"/>
</dbReference>
<dbReference type="PROSITE" id="PS50991">
    <property type="entry name" value="PYR_CT"/>
    <property type="match status" value="1"/>
</dbReference>
<evidence type="ECO:0000259" key="2">
    <source>
        <dbReference type="PROSITE" id="PS50991"/>
    </source>
</evidence>
<reference evidence="3 4" key="1">
    <citation type="submission" date="2018-03" db="EMBL/GenBank/DDBJ databases">
        <title>Chitinolytic properties of Streptosporangium nondiastaticum TBG75A20.</title>
        <authorList>
            <person name="Gayathri V."/>
            <person name="Shiburaj S."/>
        </authorList>
    </citation>
    <scope>NUCLEOTIDE SEQUENCE [LARGE SCALE GENOMIC DNA]</scope>
    <source>
        <strain evidence="3 4">TBG75A20</strain>
    </source>
</reference>
<keyword evidence="4" id="KW-1185">Reference proteome</keyword>
<dbReference type="OrthoDB" id="9803573at2"/>
<dbReference type="Gene3D" id="3.20.20.70">
    <property type="entry name" value="Aldolase class I"/>
    <property type="match status" value="1"/>
</dbReference>
<dbReference type="InterPro" id="IPR013785">
    <property type="entry name" value="Aldolase_TIM"/>
</dbReference>
<dbReference type="AlphaFoldDB" id="A0A9X7JMK1"/>